<dbReference type="PANTHER" id="PTHR35046:SF9">
    <property type="entry name" value="RNA-DIRECTED DNA POLYMERASE"/>
    <property type="match status" value="1"/>
</dbReference>
<dbReference type="Gene3D" id="1.10.340.70">
    <property type="match status" value="1"/>
</dbReference>
<dbReference type="InterPro" id="IPR041588">
    <property type="entry name" value="Integrase_H2C2"/>
</dbReference>
<evidence type="ECO:0000259" key="3">
    <source>
        <dbReference type="PROSITE" id="PS50158"/>
    </source>
</evidence>
<dbReference type="SUPFAM" id="SSF56672">
    <property type="entry name" value="DNA/RNA polymerases"/>
    <property type="match status" value="1"/>
</dbReference>
<dbReference type="Gene3D" id="3.30.70.270">
    <property type="match status" value="2"/>
</dbReference>
<dbReference type="Gene3D" id="3.10.10.10">
    <property type="entry name" value="HIV Type 1 Reverse Transcriptase, subunit A, domain 1"/>
    <property type="match status" value="1"/>
</dbReference>
<dbReference type="AlphaFoldDB" id="A0A2N9J730"/>
<feature type="region of interest" description="Disordered" evidence="2">
    <location>
        <begin position="839"/>
        <end position="870"/>
    </location>
</feature>
<feature type="region of interest" description="Disordered" evidence="2">
    <location>
        <begin position="282"/>
        <end position="334"/>
    </location>
</feature>
<feature type="compositionally biased region" description="Acidic residues" evidence="2">
    <location>
        <begin position="67"/>
        <end position="81"/>
    </location>
</feature>
<protein>
    <recommendedName>
        <fullName evidence="3">CCHC-type domain-containing protein</fullName>
    </recommendedName>
</protein>
<feature type="region of interest" description="Disordered" evidence="2">
    <location>
        <begin position="66"/>
        <end position="110"/>
    </location>
</feature>
<dbReference type="Pfam" id="PF24626">
    <property type="entry name" value="SH3_Tf2-1"/>
    <property type="match status" value="1"/>
</dbReference>
<keyword evidence="1" id="KW-0863">Zinc-finger</keyword>
<dbReference type="GO" id="GO:0008270">
    <property type="term" value="F:zinc ion binding"/>
    <property type="evidence" value="ECO:0007669"/>
    <property type="project" value="UniProtKB-KW"/>
</dbReference>
<name>A0A2N9J730_FAGSY</name>
<evidence type="ECO:0000313" key="4">
    <source>
        <dbReference type="EMBL" id="SPD33206.1"/>
    </source>
</evidence>
<dbReference type="InterPro" id="IPR036875">
    <property type="entry name" value="Znf_CCHC_sf"/>
</dbReference>
<reference evidence="4" key="1">
    <citation type="submission" date="2018-02" db="EMBL/GenBank/DDBJ databases">
        <authorList>
            <person name="Cohen D.B."/>
            <person name="Kent A.D."/>
        </authorList>
    </citation>
    <scope>NUCLEOTIDE SEQUENCE</scope>
</reference>
<gene>
    <name evidence="4" type="ORF">FSB_LOCUS61088</name>
</gene>
<evidence type="ECO:0000256" key="2">
    <source>
        <dbReference type="SAM" id="MobiDB-lite"/>
    </source>
</evidence>
<feature type="compositionally biased region" description="Polar residues" evidence="2">
    <location>
        <begin position="288"/>
        <end position="298"/>
    </location>
</feature>
<dbReference type="InterPro" id="IPR043128">
    <property type="entry name" value="Rev_trsase/Diguanyl_cyclase"/>
</dbReference>
<dbReference type="InterPro" id="IPR001878">
    <property type="entry name" value="Znf_CCHC"/>
</dbReference>
<dbReference type="GO" id="GO:0003676">
    <property type="term" value="F:nucleic acid binding"/>
    <property type="evidence" value="ECO:0007669"/>
    <property type="project" value="InterPro"/>
</dbReference>
<feature type="compositionally biased region" description="Basic and acidic residues" evidence="2">
    <location>
        <begin position="96"/>
        <end position="109"/>
    </location>
</feature>
<dbReference type="FunFam" id="1.10.340.70:FF:000001">
    <property type="entry name" value="Retrovirus-related Pol polyprotein from transposon gypsy-like Protein"/>
    <property type="match status" value="1"/>
</dbReference>
<keyword evidence="1" id="KW-0479">Metal-binding</keyword>
<organism evidence="4">
    <name type="scientific">Fagus sylvatica</name>
    <name type="common">Beechnut</name>
    <dbReference type="NCBI Taxonomy" id="28930"/>
    <lineage>
        <taxon>Eukaryota</taxon>
        <taxon>Viridiplantae</taxon>
        <taxon>Streptophyta</taxon>
        <taxon>Embryophyta</taxon>
        <taxon>Tracheophyta</taxon>
        <taxon>Spermatophyta</taxon>
        <taxon>Magnoliopsida</taxon>
        <taxon>eudicotyledons</taxon>
        <taxon>Gunneridae</taxon>
        <taxon>Pentapetalae</taxon>
        <taxon>rosids</taxon>
        <taxon>fabids</taxon>
        <taxon>Fagales</taxon>
        <taxon>Fagaceae</taxon>
        <taxon>Fagus</taxon>
    </lineage>
</organism>
<sequence length="921" mass="106645">MSHRSDSSPKGKADNSSFVLQAMQQQFERLNFVLGEVRDRMDHQEAAIRNLQGGRDRRRRELRVENEYENEGDGEDEEDLASEVGSGRHRRFRRERGHEGNRGGRDGLDRNLGSIKMKIPSFQGRTDPEVYLEWEKKIDLVFDCHNYSEEKKVKLAVIEFTDYAIIWWDQLVTNRRRNNERPVETWGELKALMRRRFVPSHFYRDLYQKLQNLTQGSRSVEDYHKEMEVAMIRANVEEDREATMARFLSGLNRDIANVIELQHYVEIEDMVHMAMKVERQLKRKGTARYTSVSNTTWKSKWDRNDPAEAKRKTEPPKGKDEGTSNKPKVESQPSRNRDIKCFKCLGSGHIASQCPNRMGDDYARQWGGESLVARCALNTHIKVDDTEQQRENIFHTRCHVNNKWLNDCGEVRVDRQVLVTFSIGKYLDEVLCDVVPMHAGHILLGRPWQSLRMYSQKRCLMSCHPLEALSIRLILCPELLFQTDLAYRIPVLLVPKKDGTWRMCVDCRAINNITVKYRHPIPRLDDMLDELHGSYEEKVKAIKEWPTPKSITEVRSFHGLASFYRHFVKDFSTLAAPFTKHYLILTKLLRLNVMPSGIGIGAVLMQDRRTHSLLQEFVIHTDHESLKHFKGQGKENIVADALSRRYVLLTSMSAKMLGFEYVKDMYADDADFSDVYKACDKAAFGKFYKHDGYLFKESKLCVPSYSMRELLVREAHGGGLMGHFGVKKTLDILHEHFFWPKMKRDVNRICGRCITCRKAKSKVLQRRVIFEPRDWVWVHMRKERFPSHKKTKLHPRGDGPFQILEKINDNAYKVDLPGEYKVSATFNVSDLSPFDVGEDSWSNPFEERGNDGNQGGPSLKDPLQVPDGPITRSRAKKIKEAMQGLVQSTWDEASKSPTIKVGLKEGEPILIHLIQAVEDMT</sequence>
<dbReference type="SUPFAM" id="SSF57756">
    <property type="entry name" value="Retrovirus zinc finger-like domains"/>
    <property type="match status" value="1"/>
</dbReference>
<dbReference type="EMBL" id="OIVN01006442">
    <property type="protein sequence ID" value="SPD33206.1"/>
    <property type="molecule type" value="Genomic_DNA"/>
</dbReference>
<dbReference type="PROSITE" id="PS50158">
    <property type="entry name" value="ZF_CCHC"/>
    <property type="match status" value="1"/>
</dbReference>
<proteinExistence type="predicted"/>
<dbReference type="InterPro" id="IPR043502">
    <property type="entry name" value="DNA/RNA_pol_sf"/>
</dbReference>
<dbReference type="Pfam" id="PF03732">
    <property type="entry name" value="Retrotrans_gag"/>
    <property type="match status" value="1"/>
</dbReference>
<evidence type="ECO:0000256" key="1">
    <source>
        <dbReference type="PROSITE-ProRule" id="PRU00047"/>
    </source>
</evidence>
<dbReference type="SMART" id="SM00343">
    <property type="entry name" value="ZnF_C2HC"/>
    <property type="match status" value="1"/>
</dbReference>
<dbReference type="PANTHER" id="PTHR35046">
    <property type="entry name" value="ZINC KNUCKLE (CCHC-TYPE) FAMILY PROTEIN"/>
    <property type="match status" value="1"/>
</dbReference>
<dbReference type="InterPro" id="IPR005162">
    <property type="entry name" value="Retrotrans_gag_dom"/>
</dbReference>
<keyword evidence="1" id="KW-0862">Zinc</keyword>
<accession>A0A2N9J730</accession>
<feature type="compositionally biased region" description="Basic and acidic residues" evidence="2">
    <location>
        <begin position="299"/>
        <end position="334"/>
    </location>
</feature>
<dbReference type="InterPro" id="IPR056924">
    <property type="entry name" value="SH3_Tf2-1"/>
</dbReference>
<dbReference type="Pfam" id="PF17921">
    <property type="entry name" value="Integrase_H2C2"/>
    <property type="match status" value="1"/>
</dbReference>
<feature type="domain" description="CCHC-type" evidence="3">
    <location>
        <begin position="340"/>
        <end position="356"/>
    </location>
</feature>